<reference evidence="4 5" key="1">
    <citation type="submission" date="2020-11" db="EMBL/GenBank/DDBJ databases">
        <title>Treponema Peruensis nv. sp., first commensal Treponema isolated from human feces.</title>
        <authorList>
            <person name="Belkhou C."/>
            <person name="Raes J."/>
        </authorList>
    </citation>
    <scope>NUCLEOTIDE SEQUENCE [LARGE SCALE GENOMIC DNA]</scope>
    <source>
        <strain evidence="4 5">RCC2812</strain>
    </source>
</reference>
<evidence type="ECO:0000313" key="4">
    <source>
        <dbReference type="EMBL" id="QQA02036.1"/>
    </source>
</evidence>
<organism evidence="4 5">
    <name type="scientific">Treponema peruense</name>
    <dbReference type="NCBI Taxonomy" id="2787628"/>
    <lineage>
        <taxon>Bacteria</taxon>
        <taxon>Pseudomonadati</taxon>
        <taxon>Spirochaetota</taxon>
        <taxon>Spirochaetia</taxon>
        <taxon>Spirochaetales</taxon>
        <taxon>Treponemataceae</taxon>
        <taxon>Treponema</taxon>
    </lineage>
</organism>
<dbReference type="PANTHER" id="PTHR31084:SF18">
    <property type="entry name" value="GLYCOSYL HYDROLASE FAMILY 95 N-TERMINAL DOMAIN-CONTAINING PROTEIN"/>
    <property type="match status" value="1"/>
</dbReference>
<dbReference type="KEGG" id="tper:IWA51_05475"/>
<dbReference type="Proteomes" id="UP000595224">
    <property type="component" value="Chromosome"/>
</dbReference>
<dbReference type="InterPro" id="IPR027414">
    <property type="entry name" value="GH95_N_dom"/>
</dbReference>
<keyword evidence="5" id="KW-1185">Reference proteome</keyword>
<evidence type="ECO:0000313" key="5">
    <source>
        <dbReference type="Proteomes" id="UP000595224"/>
    </source>
</evidence>
<dbReference type="Pfam" id="PF21307">
    <property type="entry name" value="Glyco_hydro_95_C"/>
    <property type="match status" value="1"/>
</dbReference>
<dbReference type="PIRSF" id="PIRSF007663">
    <property type="entry name" value="UCP007663"/>
    <property type="match status" value="1"/>
</dbReference>
<dbReference type="GO" id="GO:0004560">
    <property type="term" value="F:alpha-L-fucosidase activity"/>
    <property type="evidence" value="ECO:0007669"/>
    <property type="project" value="InterPro"/>
</dbReference>
<dbReference type="EMBL" id="CP064936">
    <property type="protein sequence ID" value="QQA02036.1"/>
    <property type="molecule type" value="Genomic_DNA"/>
</dbReference>
<proteinExistence type="predicted"/>
<feature type="domain" description="Glycosyl hydrolase family 95 catalytic" evidence="3">
    <location>
        <begin position="286"/>
        <end position="670"/>
    </location>
</feature>
<evidence type="ECO:0000259" key="1">
    <source>
        <dbReference type="Pfam" id="PF14498"/>
    </source>
</evidence>
<feature type="domain" description="Alpha fucosidase A-like C-terminal" evidence="2">
    <location>
        <begin position="672"/>
        <end position="760"/>
    </location>
</feature>
<dbReference type="Pfam" id="PF14498">
    <property type="entry name" value="Glyco_hyd_65N_2"/>
    <property type="match status" value="1"/>
</dbReference>
<dbReference type="InterPro" id="IPR016518">
    <property type="entry name" value="Alpha-L-fucosidase"/>
</dbReference>
<dbReference type="PANTHER" id="PTHR31084">
    <property type="entry name" value="ALPHA-L-FUCOSIDASE 2"/>
    <property type="match status" value="1"/>
</dbReference>
<evidence type="ECO:0000259" key="2">
    <source>
        <dbReference type="Pfam" id="PF21307"/>
    </source>
</evidence>
<dbReference type="InterPro" id="IPR013780">
    <property type="entry name" value="Glyco_hydro_b"/>
</dbReference>
<dbReference type="GO" id="GO:0005975">
    <property type="term" value="P:carbohydrate metabolic process"/>
    <property type="evidence" value="ECO:0007669"/>
    <property type="project" value="InterPro"/>
</dbReference>
<name>A0A7T3V617_9SPIR</name>
<gene>
    <name evidence="4" type="ORF">IWA51_05475</name>
</gene>
<dbReference type="RefSeq" id="WP_198443521.1">
    <property type="nucleotide sequence ID" value="NZ_CBCSHE010000006.1"/>
</dbReference>
<dbReference type="Gene3D" id="2.60.40.1180">
    <property type="entry name" value="Golgi alpha-mannosidase II"/>
    <property type="match status" value="1"/>
</dbReference>
<protein>
    <submittedName>
        <fullName evidence="4">Glycoside hydrolase family 95 protein</fullName>
    </submittedName>
</protein>
<sequence length="772" mass="85836">MSQKCSLVFDKSAQEWTQALPLGNGRLGCMVFGGTEHERVQINEDTLWSGVPNAPESDEGRAAVLSQVRELLSEKKYTQAQQLADKEMLGPWSAFYEPAADLFLDFADSSPVTEYTRELDMNLGCVNVSYKQNGIIFKRKYFVSHPDNVAVIYLESSAENKLSFTLSLKSPLRYTTDSYSGINARSLMLEGRAPVCGPNEFGPDEDPVIYDEPRGMRFTCMASVKTTGGSVKVTDTNICVSECTSAEIYLTVATSFNGFDKEAGTHGKDDRSLCILMTEAVLQKKYSDILLNHVQDFSSLFSRVEFTLDADTPTEKTAPLYLQYGRYLLISCSRPGTQPANLQGIWNQDIRPAWNCNYTTNINVEMNYWGAETLNLSECHEPLFDMLQELAVTGADTAKKRYGCRGWCACHNSDIWRKTTPAGGSSEWALWPIGGAWMCTHIWEHYTFTGDKNFLKKMFPVLKGCVEFILDYLVTEPDGTLTTSPSISPENNFIDPSTNKKCCLSRGSAMDISIFREVLEQFAKSAEILGCKQELSLEALATAAKLPKLKTGSDGRLLEWEEEFEEAEPGHRHVSHLWSLYPGHNIARDSSLAHSCEKSLDYRLSHGGGHTGWSCSWTTALYARLGQAQKAHRYLTVLFQKLTYKNLFNVCPPFQIDGNFGASAAIAEMLLQSDGNNIQLLPALPEEWSAGSVKGLKARGGFTVDIVWKNSAVVCAKIKSVFEANTFTVISPGILVCDLAGKELESKKTDDGRFALSVENCQQIEYTFTKKE</sequence>
<dbReference type="Gene3D" id="1.50.10.10">
    <property type="match status" value="1"/>
</dbReference>
<dbReference type="Pfam" id="PF22124">
    <property type="entry name" value="Glyco_hydro_95_cat"/>
    <property type="match status" value="1"/>
</dbReference>
<dbReference type="InterPro" id="IPR008928">
    <property type="entry name" value="6-hairpin_glycosidase_sf"/>
</dbReference>
<dbReference type="SUPFAM" id="SSF48208">
    <property type="entry name" value="Six-hairpin glycosidases"/>
    <property type="match status" value="1"/>
</dbReference>
<dbReference type="InterPro" id="IPR054363">
    <property type="entry name" value="GH95_cat"/>
</dbReference>
<dbReference type="AlphaFoldDB" id="A0A7T3V617"/>
<accession>A0A7T3V617</accession>
<keyword evidence="4" id="KW-0378">Hydrolase</keyword>
<dbReference type="InterPro" id="IPR049053">
    <property type="entry name" value="AFCA-like_C"/>
</dbReference>
<feature type="domain" description="Glycosyl hydrolase family 95 N-terminal" evidence="1">
    <location>
        <begin position="7"/>
        <end position="257"/>
    </location>
</feature>
<evidence type="ECO:0000259" key="3">
    <source>
        <dbReference type="Pfam" id="PF22124"/>
    </source>
</evidence>
<dbReference type="Gene3D" id="2.70.98.50">
    <property type="entry name" value="putative glycoside hydrolase family protein from bacillus halodurans"/>
    <property type="match status" value="1"/>
</dbReference>
<dbReference type="InterPro" id="IPR012341">
    <property type="entry name" value="6hp_glycosidase-like_sf"/>
</dbReference>